<keyword evidence="1" id="KW-0175">Coiled coil</keyword>
<reference evidence="3 4" key="1">
    <citation type="submission" date="2014-11" db="EMBL/GenBank/DDBJ databases">
        <title>A Rickettsiales Symbiont of Amoebae With Ancient Features.</title>
        <authorList>
            <person name="Schulz F."/>
            <person name="Martijn J."/>
            <person name="Wascher F."/>
            <person name="Kostanjsek R."/>
            <person name="Ettema T.J."/>
            <person name="Horn M."/>
        </authorList>
    </citation>
    <scope>NUCLEOTIDE SEQUENCE [LARGE SCALE GENOMIC DNA]</scope>
    <source>
        <strain evidence="3 4">UWC36</strain>
    </source>
</reference>
<comment type="caution">
    <text evidence="3">The sequence shown here is derived from an EMBL/GenBank/DDBJ whole genome shotgun (WGS) entry which is preliminary data.</text>
</comment>
<dbReference type="EMBL" id="JSWE01000090">
    <property type="protein sequence ID" value="KIE05695.1"/>
    <property type="molecule type" value="Genomic_DNA"/>
</dbReference>
<feature type="compositionally biased region" description="Basic and acidic residues" evidence="2">
    <location>
        <begin position="126"/>
        <end position="142"/>
    </location>
</feature>
<name>A0A0C1R071_9RICK</name>
<organism evidence="3 4">
    <name type="scientific">Candidatus Jidaibacter acanthamoebae</name>
    <dbReference type="NCBI Taxonomy" id="86105"/>
    <lineage>
        <taxon>Bacteria</taxon>
        <taxon>Pseudomonadati</taxon>
        <taxon>Pseudomonadota</taxon>
        <taxon>Alphaproteobacteria</taxon>
        <taxon>Rickettsiales</taxon>
        <taxon>Candidatus Midichloriaceae</taxon>
        <taxon>Candidatus Jidaibacter</taxon>
    </lineage>
</organism>
<evidence type="ECO:0000256" key="1">
    <source>
        <dbReference type="SAM" id="Coils"/>
    </source>
</evidence>
<accession>A0A0C1R071</accession>
<protein>
    <submittedName>
        <fullName evidence="3">Uncharacterized protein</fullName>
    </submittedName>
</protein>
<keyword evidence="4" id="KW-1185">Reference proteome</keyword>
<evidence type="ECO:0000313" key="3">
    <source>
        <dbReference type="EMBL" id="KIE05695.1"/>
    </source>
</evidence>
<dbReference type="Proteomes" id="UP000031258">
    <property type="component" value="Unassembled WGS sequence"/>
</dbReference>
<gene>
    <name evidence="3" type="ORF">NF27_DN00110</name>
</gene>
<evidence type="ECO:0000256" key="2">
    <source>
        <dbReference type="SAM" id="MobiDB-lite"/>
    </source>
</evidence>
<sequence length="142" mass="16127">MSYYQYQSSSRLIKGTCSSLAEELINEARDAAKTIDILIKIRSALEKIVEILNDRENARELKDKIQQNLKYISSIEGHINSGRSLEQAKLLYEMGIVEPITTNQAASQSKDDKKTLSSSTYGGKILQEKERRRDNSEGRSRE</sequence>
<evidence type="ECO:0000313" key="4">
    <source>
        <dbReference type="Proteomes" id="UP000031258"/>
    </source>
</evidence>
<proteinExistence type="predicted"/>
<feature type="region of interest" description="Disordered" evidence="2">
    <location>
        <begin position="102"/>
        <end position="142"/>
    </location>
</feature>
<feature type="coiled-coil region" evidence="1">
    <location>
        <begin position="41"/>
        <end position="68"/>
    </location>
</feature>
<dbReference type="AlphaFoldDB" id="A0A0C1R071"/>